<name>A0A6A6SYZ8_9PLEO</name>
<dbReference type="InterPro" id="IPR020806">
    <property type="entry name" value="PKS_PP-bd"/>
</dbReference>
<dbReference type="InterPro" id="IPR036736">
    <property type="entry name" value="ACP-like_sf"/>
</dbReference>
<dbReference type="SMART" id="SM00823">
    <property type="entry name" value="PKS_PP"/>
    <property type="match status" value="1"/>
</dbReference>
<dbReference type="OrthoDB" id="3799923at2759"/>
<dbReference type="EMBL" id="MU004416">
    <property type="protein sequence ID" value="KAF2651813.1"/>
    <property type="molecule type" value="Genomic_DNA"/>
</dbReference>
<evidence type="ECO:0000313" key="5">
    <source>
        <dbReference type="Proteomes" id="UP000799324"/>
    </source>
</evidence>
<evidence type="ECO:0000256" key="1">
    <source>
        <dbReference type="ARBA" id="ARBA00022450"/>
    </source>
</evidence>
<proteinExistence type="predicted"/>
<protein>
    <recommendedName>
        <fullName evidence="3">Carrier domain-containing protein</fullName>
    </recommendedName>
</protein>
<reference evidence="4" key="1">
    <citation type="journal article" date="2020" name="Stud. Mycol.">
        <title>101 Dothideomycetes genomes: a test case for predicting lifestyles and emergence of pathogens.</title>
        <authorList>
            <person name="Haridas S."/>
            <person name="Albert R."/>
            <person name="Binder M."/>
            <person name="Bloem J."/>
            <person name="Labutti K."/>
            <person name="Salamov A."/>
            <person name="Andreopoulos B."/>
            <person name="Baker S."/>
            <person name="Barry K."/>
            <person name="Bills G."/>
            <person name="Bluhm B."/>
            <person name="Cannon C."/>
            <person name="Castanera R."/>
            <person name="Culley D."/>
            <person name="Daum C."/>
            <person name="Ezra D."/>
            <person name="Gonzalez J."/>
            <person name="Henrissat B."/>
            <person name="Kuo A."/>
            <person name="Liang C."/>
            <person name="Lipzen A."/>
            <person name="Lutzoni F."/>
            <person name="Magnuson J."/>
            <person name="Mondo S."/>
            <person name="Nolan M."/>
            <person name="Ohm R."/>
            <person name="Pangilinan J."/>
            <person name="Park H.-J."/>
            <person name="Ramirez L."/>
            <person name="Alfaro M."/>
            <person name="Sun H."/>
            <person name="Tritt A."/>
            <person name="Yoshinaga Y."/>
            <person name="Zwiers L.-H."/>
            <person name="Turgeon B."/>
            <person name="Goodwin S."/>
            <person name="Spatafora J."/>
            <person name="Crous P."/>
            <person name="Grigoriev I."/>
        </authorList>
    </citation>
    <scope>NUCLEOTIDE SEQUENCE</scope>
    <source>
        <strain evidence="4">CBS 122681</strain>
    </source>
</reference>
<evidence type="ECO:0000256" key="2">
    <source>
        <dbReference type="ARBA" id="ARBA00022553"/>
    </source>
</evidence>
<dbReference type="SUPFAM" id="SSF47336">
    <property type="entry name" value="ACP-like"/>
    <property type="match status" value="1"/>
</dbReference>
<dbReference type="AlphaFoldDB" id="A0A6A6SYZ8"/>
<dbReference type="Gene3D" id="1.10.1200.10">
    <property type="entry name" value="ACP-like"/>
    <property type="match status" value="1"/>
</dbReference>
<evidence type="ECO:0000259" key="3">
    <source>
        <dbReference type="PROSITE" id="PS50075"/>
    </source>
</evidence>
<accession>A0A6A6SYZ8</accession>
<dbReference type="Proteomes" id="UP000799324">
    <property type="component" value="Unassembled WGS sequence"/>
</dbReference>
<organism evidence="4 5">
    <name type="scientific">Lophiostoma macrostomum CBS 122681</name>
    <dbReference type="NCBI Taxonomy" id="1314788"/>
    <lineage>
        <taxon>Eukaryota</taxon>
        <taxon>Fungi</taxon>
        <taxon>Dikarya</taxon>
        <taxon>Ascomycota</taxon>
        <taxon>Pezizomycotina</taxon>
        <taxon>Dothideomycetes</taxon>
        <taxon>Pleosporomycetidae</taxon>
        <taxon>Pleosporales</taxon>
        <taxon>Lophiostomataceae</taxon>
        <taxon>Lophiostoma</taxon>
    </lineage>
</organism>
<evidence type="ECO:0000313" key="4">
    <source>
        <dbReference type="EMBL" id="KAF2651813.1"/>
    </source>
</evidence>
<dbReference type="Pfam" id="PF00550">
    <property type="entry name" value="PP-binding"/>
    <property type="match status" value="1"/>
</dbReference>
<dbReference type="PROSITE" id="PS50075">
    <property type="entry name" value="CARRIER"/>
    <property type="match status" value="1"/>
</dbReference>
<dbReference type="GO" id="GO:0031177">
    <property type="term" value="F:phosphopantetheine binding"/>
    <property type="evidence" value="ECO:0007669"/>
    <property type="project" value="InterPro"/>
</dbReference>
<gene>
    <name evidence="4" type="ORF">K491DRAFT_606158</name>
</gene>
<keyword evidence="5" id="KW-1185">Reference proteome</keyword>
<dbReference type="InterPro" id="IPR009081">
    <property type="entry name" value="PP-bd_ACP"/>
</dbReference>
<keyword evidence="2" id="KW-0597">Phosphoprotein</keyword>
<sequence length="169" mass="18713">MNCQTSIPPTNHLVERNVFMVGLGSSLPLTNSRNRAVWKRDRRMGIYHNTTKSGPTNKTESSNAGLEAYISNAKRDPDMLRSAGASSFFAMEIGKRLFDLLLKPGEEVNMNLPLVDLGMDSLVGIELRSWWNMVFGFDISVLEMLGMGSLEALGEHAAKGILGRIKVRE</sequence>
<keyword evidence="1" id="KW-0596">Phosphopantetheine</keyword>
<feature type="domain" description="Carrier" evidence="3">
    <location>
        <begin position="84"/>
        <end position="161"/>
    </location>
</feature>